<evidence type="ECO:0000313" key="8">
    <source>
        <dbReference type="EMBL" id="MBL4934569.1"/>
    </source>
</evidence>
<dbReference type="InterPro" id="IPR050884">
    <property type="entry name" value="CNP_phosphodiesterase-III"/>
</dbReference>
<keyword evidence="1" id="KW-0479">Metal-binding</keyword>
<evidence type="ECO:0000256" key="4">
    <source>
        <dbReference type="ARBA" id="ARBA00025742"/>
    </source>
</evidence>
<dbReference type="Gene3D" id="3.60.21.10">
    <property type="match status" value="1"/>
</dbReference>
<dbReference type="PROSITE" id="PS51257">
    <property type="entry name" value="PROKAR_LIPOPROTEIN"/>
    <property type="match status" value="1"/>
</dbReference>
<dbReference type="InterPro" id="IPR012365">
    <property type="entry name" value="Pesteras_lmo2642"/>
</dbReference>
<evidence type="ECO:0000256" key="5">
    <source>
        <dbReference type="SAM" id="SignalP"/>
    </source>
</evidence>
<evidence type="ECO:0000313" key="9">
    <source>
        <dbReference type="Proteomes" id="UP000632377"/>
    </source>
</evidence>
<sequence>MKIKKSLSYILIIALTLSFTACDKMSSASLLSHKIKSGSDVTFFVTTDIHYLSNDLTDNGEAFQQFVKSGDGKEVGYIDDIVNAFTNDIKKKKPDVLIISGDLTTNGEKKSHLSLAEKLKAIEKSGTSIYVIPGNHDIFNPYARAFKGEDQLKTDYISDKDFSSIYKDFGYGEAVSRDKNTLSYLAEPSEDVWLLMLDTAQYKDNIKKGSPQLDGRISSETFEWIKKCSDMANEKGAKIITVMHHNMLNHSDVVREGFTLNDNEKALDQFHSMGINLFLSGHIHIQDISSTKKDNDTMYDIVTSSLAVYPQQYGVIKYSKKSGIDYSTSKVDVEGYAKESGIKDPNLLNFSSYSEKSFGQRSYARTYSNLLMADAYTDEQIKLMAETTRLLNLRYFSGTEYLNSKDVVNSEGFKLLISDNSGFSSRYALSIVYDNDTDDNKLHIDN</sequence>
<reference evidence="8 9" key="1">
    <citation type="submission" date="2021-01" db="EMBL/GenBank/DDBJ databases">
        <title>Genome public.</title>
        <authorList>
            <person name="Liu C."/>
            <person name="Sun Q."/>
        </authorList>
    </citation>
    <scope>NUCLEOTIDE SEQUENCE [LARGE SCALE GENOMIC DNA]</scope>
    <source>
        <strain evidence="8 9">YIM B02515</strain>
    </source>
</reference>
<dbReference type="InterPro" id="IPR029052">
    <property type="entry name" value="Metallo-depent_PP-like"/>
</dbReference>
<feature type="domain" description="Cyclic nucleotide phosphodiesterase C-terminal" evidence="7">
    <location>
        <begin position="332"/>
        <end position="438"/>
    </location>
</feature>
<feature type="chain" id="PRO_5045480628" evidence="5">
    <location>
        <begin position="22"/>
        <end position="446"/>
    </location>
</feature>
<protein>
    <submittedName>
        <fullName evidence="8">Metallophosphoesterase</fullName>
    </submittedName>
</protein>
<gene>
    <name evidence="8" type="ORF">JK636_02225</name>
</gene>
<proteinExistence type="inferred from homology"/>
<dbReference type="InterPro" id="IPR040869">
    <property type="entry name" value="CNP_C"/>
</dbReference>
<evidence type="ECO:0000256" key="2">
    <source>
        <dbReference type="ARBA" id="ARBA00022801"/>
    </source>
</evidence>
<keyword evidence="2" id="KW-0378">Hydrolase</keyword>
<dbReference type="Pfam" id="PF17839">
    <property type="entry name" value="CNP_C_terminal"/>
    <property type="match status" value="1"/>
</dbReference>
<dbReference type="Pfam" id="PF00149">
    <property type="entry name" value="Metallophos"/>
    <property type="match status" value="1"/>
</dbReference>
<dbReference type="EMBL" id="JAESWC010000001">
    <property type="protein sequence ID" value="MBL4934569.1"/>
    <property type="molecule type" value="Genomic_DNA"/>
</dbReference>
<organism evidence="8 9">
    <name type="scientific">Clostridium rhizosphaerae</name>
    <dbReference type="NCBI Taxonomy" id="2803861"/>
    <lineage>
        <taxon>Bacteria</taxon>
        <taxon>Bacillati</taxon>
        <taxon>Bacillota</taxon>
        <taxon>Clostridia</taxon>
        <taxon>Eubacteriales</taxon>
        <taxon>Clostridiaceae</taxon>
        <taxon>Clostridium</taxon>
    </lineage>
</organism>
<accession>A0ABS1T5G3</accession>
<dbReference type="RefSeq" id="WP_202747199.1">
    <property type="nucleotide sequence ID" value="NZ_JAESWC010000001.1"/>
</dbReference>
<dbReference type="PANTHER" id="PTHR42988:SF2">
    <property type="entry name" value="CYCLIC NUCLEOTIDE PHOSPHODIESTERASE CBUA0032-RELATED"/>
    <property type="match status" value="1"/>
</dbReference>
<dbReference type="PIRSF" id="PIRSF034890">
    <property type="entry name" value="Pesteras_lmo2642"/>
    <property type="match status" value="1"/>
</dbReference>
<comment type="caution">
    <text evidence="8">The sequence shown here is derived from an EMBL/GenBank/DDBJ whole genome shotgun (WGS) entry which is preliminary data.</text>
</comment>
<dbReference type="SUPFAM" id="SSF56300">
    <property type="entry name" value="Metallo-dependent phosphatases"/>
    <property type="match status" value="1"/>
</dbReference>
<feature type="domain" description="Calcineurin-like phosphoesterase" evidence="6">
    <location>
        <begin position="42"/>
        <end position="285"/>
    </location>
</feature>
<evidence type="ECO:0000259" key="7">
    <source>
        <dbReference type="Pfam" id="PF17839"/>
    </source>
</evidence>
<comment type="similarity">
    <text evidence="4">Belongs to the cyclic nucleotide phosphodiesterase class-III family.</text>
</comment>
<keyword evidence="9" id="KW-1185">Reference proteome</keyword>
<keyword evidence="5" id="KW-0732">Signal</keyword>
<evidence type="ECO:0000256" key="3">
    <source>
        <dbReference type="ARBA" id="ARBA00023004"/>
    </source>
</evidence>
<feature type="signal peptide" evidence="5">
    <location>
        <begin position="1"/>
        <end position="21"/>
    </location>
</feature>
<dbReference type="Proteomes" id="UP000632377">
    <property type="component" value="Unassembled WGS sequence"/>
</dbReference>
<keyword evidence="3" id="KW-0408">Iron</keyword>
<evidence type="ECO:0000259" key="6">
    <source>
        <dbReference type="Pfam" id="PF00149"/>
    </source>
</evidence>
<name>A0ABS1T5G3_9CLOT</name>
<evidence type="ECO:0000256" key="1">
    <source>
        <dbReference type="ARBA" id="ARBA00022723"/>
    </source>
</evidence>
<dbReference type="Gene3D" id="1.10.246.180">
    <property type="match status" value="1"/>
</dbReference>
<dbReference type="InterPro" id="IPR004843">
    <property type="entry name" value="Calcineurin-like_PHP"/>
</dbReference>
<dbReference type="PANTHER" id="PTHR42988">
    <property type="entry name" value="PHOSPHOHYDROLASE"/>
    <property type="match status" value="1"/>
</dbReference>